<keyword evidence="4" id="KW-1003">Cell membrane</keyword>
<protein>
    <submittedName>
        <fullName evidence="9">Iron ABC transporter permease</fullName>
    </submittedName>
</protein>
<proteinExistence type="inferred from homology"/>
<dbReference type="InterPro" id="IPR000522">
    <property type="entry name" value="ABC_transptr_permease_BtuC"/>
</dbReference>
<name>A0ABQ0AR02_9RHOB</name>
<dbReference type="InterPro" id="IPR037294">
    <property type="entry name" value="ABC_BtuC-like"/>
</dbReference>
<dbReference type="RefSeq" id="WP_297338654.1">
    <property type="nucleotide sequence ID" value="NZ_BAABWU010000020.1"/>
</dbReference>
<comment type="similarity">
    <text evidence="2">Belongs to the binding-protein-dependent transport system permease family. FecCD subfamily.</text>
</comment>
<evidence type="ECO:0000256" key="6">
    <source>
        <dbReference type="ARBA" id="ARBA00022989"/>
    </source>
</evidence>
<dbReference type="EMBL" id="BAABWU010000020">
    <property type="protein sequence ID" value="GAA6198306.1"/>
    <property type="molecule type" value="Genomic_DNA"/>
</dbReference>
<feature type="transmembrane region" description="Helical" evidence="8">
    <location>
        <begin position="173"/>
        <end position="194"/>
    </location>
</feature>
<dbReference type="CDD" id="cd06550">
    <property type="entry name" value="TM_ABC_iron-siderophores_like"/>
    <property type="match status" value="1"/>
</dbReference>
<feature type="transmembrane region" description="Helical" evidence="8">
    <location>
        <begin position="303"/>
        <end position="322"/>
    </location>
</feature>
<keyword evidence="3" id="KW-0813">Transport</keyword>
<feature type="transmembrane region" description="Helical" evidence="8">
    <location>
        <begin position="138"/>
        <end position="161"/>
    </location>
</feature>
<dbReference type="Proteomes" id="UP001441944">
    <property type="component" value="Unassembled WGS sequence"/>
</dbReference>
<comment type="caution">
    <text evidence="9">The sequence shown here is derived from an EMBL/GenBank/DDBJ whole genome shotgun (WGS) entry which is preliminary data.</text>
</comment>
<dbReference type="Gene3D" id="1.10.3470.10">
    <property type="entry name" value="ABC transporter involved in vitamin B12 uptake, BtuC"/>
    <property type="match status" value="1"/>
</dbReference>
<dbReference type="PANTHER" id="PTHR30472:SF25">
    <property type="entry name" value="ABC TRANSPORTER PERMEASE PROTEIN MJ0876-RELATED"/>
    <property type="match status" value="1"/>
</dbReference>
<evidence type="ECO:0000313" key="9">
    <source>
        <dbReference type="EMBL" id="GAA6198306.1"/>
    </source>
</evidence>
<feature type="transmembrane region" description="Helical" evidence="8">
    <location>
        <begin position="214"/>
        <end position="233"/>
    </location>
</feature>
<keyword evidence="5 8" id="KW-0812">Transmembrane</keyword>
<keyword evidence="7 8" id="KW-0472">Membrane</keyword>
<feature type="transmembrane region" description="Helical" evidence="8">
    <location>
        <begin position="74"/>
        <end position="96"/>
    </location>
</feature>
<accession>A0ABQ0AR02</accession>
<evidence type="ECO:0000256" key="7">
    <source>
        <dbReference type="ARBA" id="ARBA00023136"/>
    </source>
</evidence>
<keyword evidence="6 8" id="KW-1133">Transmembrane helix</keyword>
<feature type="transmembrane region" description="Helical" evidence="8">
    <location>
        <begin position="108"/>
        <end position="132"/>
    </location>
</feature>
<feature type="transmembrane region" description="Helical" evidence="8">
    <location>
        <begin position="273"/>
        <end position="291"/>
    </location>
</feature>
<evidence type="ECO:0000256" key="4">
    <source>
        <dbReference type="ARBA" id="ARBA00022475"/>
    </source>
</evidence>
<dbReference type="SUPFAM" id="SSF81345">
    <property type="entry name" value="ABC transporter involved in vitamin B12 uptake, BtuC"/>
    <property type="match status" value="1"/>
</dbReference>
<dbReference type="Pfam" id="PF01032">
    <property type="entry name" value="FecCD"/>
    <property type="match status" value="1"/>
</dbReference>
<feature type="transmembrane region" description="Helical" evidence="8">
    <location>
        <begin position="328"/>
        <end position="350"/>
    </location>
</feature>
<evidence type="ECO:0000256" key="5">
    <source>
        <dbReference type="ARBA" id="ARBA00022692"/>
    </source>
</evidence>
<organism evidence="9 10">
    <name type="scientific">Pseudophaeobacter arcticus</name>
    <dbReference type="NCBI Taxonomy" id="385492"/>
    <lineage>
        <taxon>Bacteria</taxon>
        <taxon>Pseudomonadati</taxon>
        <taxon>Pseudomonadota</taxon>
        <taxon>Alphaproteobacteria</taxon>
        <taxon>Rhodobacterales</taxon>
        <taxon>Paracoccaceae</taxon>
        <taxon>Pseudophaeobacter</taxon>
    </lineage>
</organism>
<feature type="transmembrane region" description="Helical" evidence="8">
    <location>
        <begin position="27"/>
        <end position="54"/>
    </location>
</feature>
<gene>
    <name evidence="9" type="ORF">NBRC116598_37510</name>
</gene>
<evidence type="ECO:0000313" key="10">
    <source>
        <dbReference type="Proteomes" id="UP001441944"/>
    </source>
</evidence>
<reference evidence="9 10" key="1">
    <citation type="submission" date="2024-04" db="EMBL/GenBank/DDBJ databases">
        <title>Draft genome sequence of Pseudophaeobacter arcticus NBRC 116598.</title>
        <authorList>
            <person name="Miyakawa T."/>
            <person name="Kusuya Y."/>
            <person name="Miura T."/>
        </authorList>
    </citation>
    <scope>NUCLEOTIDE SEQUENCE [LARGE SCALE GENOMIC DNA]</scope>
    <source>
        <strain evidence="9 10">SU-CL00105</strain>
    </source>
</reference>
<sequence>MTDQTTSAGLNAAALVMAYKRRSLRRVGLVAGAVIVMMCLVVLDIITGPANLSFGRTLAVILDPSLASPKEQVIIWQLRLPVALMAVTVGAMLGVAGAEMQTILNNPLADPFTLGLSSAASFGAALAIVLGWSVVPGVGGLFVTANAFVLAMLTSGCLFLFTRLRGVTPEAMILVGIAMLFTFNALLAFLQYGASELQLAQLIFWQLGSLARASWAKVGVCIAVLLIVLPYFMSRSWALTALRMGEEKAAALGVNVSLLRMSVLAGVSLLSAVAVSFVGAVAFVGLVGPHIARMIVGEDQRGFLPLSALCGALIMSGTSIASKAITPGIVYPIGMITSLIGIPFFILLILGQRKRHWQ</sequence>
<keyword evidence="10" id="KW-1185">Reference proteome</keyword>
<evidence type="ECO:0000256" key="1">
    <source>
        <dbReference type="ARBA" id="ARBA00004651"/>
    </source>
</evidence>
<evidence type="ECO:0000256" key="3">
    <source>
        <dbReference type="ARBA" id="ARBA00022448"/>
    </source>
</evidence>
<evidence type="ECO:0000256" key="2">
    <source>
        <dbReference type="ARBA" id="ARBA00007935"/>
    </source>
</evidence>
<evidence type="ECO:0000256" key="8">
    <source>
        <dbReference type="SAM" id="Phobius"/>
    </source>
</evidence>
<comment type="subcellular location">
    <subcellularLocation>
        <location evidence="1">Cell membrane</location>
        <topology evidence="1">Multi-pass membrane protein</topology>
    </subcellularLocation>
</comment>
<dbReference type="PANTHER" id="PTHR30472">
    <property type="entry name" value="FERRIC ENTEROBACTIN TRANSPORT SYSTEM PERMEASE PROTEIN"/>
    <property type="match status" value="1"/>
</dbReference>